<accession>A0A495JB94</accession>
<organism evidence="2 3">
    <name type="scientific">Mucilaginibacter gracilis</name>
    <dbReference type="NCBI Taxonomy" id="423350"/>
    <lineage>
        <taxon>Bacteria</taxon>
        <taxon>Pseudomonadati</taxon>
        <taxon>Bacteroidota</taxon>
        <taxon>Sphingobacteriia</taxon>
        <taxon>Sphingobacteriales</taxon>
        <taxon>Sphingobacteriaceae</taxon>
        <taxon>Mucilaginibacter</taxon>
    </lineage>
</organism>
<keyword evidence="1" id="KW-0472">Membrane</keyword>
<proteinExistence type="predicted"/>
<evidence type="ECO:0000256" key="1">
    <source>
        <dbReference type="SAM" id="Phobius"/>
    </source>
</evidence>
<feature type="transmembrane region" description="Helical" evidence="1">
    <location>
        <begin position="39"/>
        <end position="64"/>
    </location>
</feature>
<name>A0A495JB94_9SPHI</name>
<dbReference type="EMBL" id="RBKU01000001">
    <property type="protein sequence ID" value="RKR85768.1"/>
    <property type="molecule type" value="Genomic_DNA"/>
</dbReference>
<evidence type="ECO:0000313" key="2">
    <source>
        <dbReference type="EMBL" id="RKR85768.1"/>
    </source>
</evidence>
<keyword evidence="3" id="KW-1185">Reference proteome</keyword>
<sequence length="190" mass="19746">MGHHDKHIAHTVVDLYKEVDLFGSSAKARELSDVVKQHALAGLAIAMIPIPGADLAGLAVNTWTMYVRINKVLGISFAENALKSIASGVIGNIVSTLPALALGLAAEGLFKFIPGIGTIGGMAIGAAVNVGVMYAAGKVYIKSLEKLLNNGQPLTEDNIATAAKDTAKEKGFVSEVYKEGKAFGKANAKT</sequence>
<keyword evidence="1" id="KW-0812">Transmembrane</keyword>
<feature type="transmembrane region" description="Helical" evidence="1">
    <location>
        <begin position="112"/>
        <end position="136"/>
    </location>
</feature>
<dbReference type="AlphaFoldDB" id="A0A495JB94"/>
<feature type="transmembrane region" description="Helical" evidence="1">
    <location>
        <begin position="85"/>
        <end position="106"/>
    </location>
</feature>
<dbReference type="RefSeq" id="WP_147425767.1">
    <property type="nucleotide sequence ID" value="NZ_RBKU01000001.1"/>
</dbReference>
<comment type="caution">
    <text evidence="2">The sequence shown here is derived from an EMBL/GenBank/DDBJ whole genome shotgun (WGS) entry which is preliminary data.</text>
</comment>
<dbReference type="Proteomes" id="UP000268007">
    <property type="component" value="Unassembled WGS sequence"/>
</dbReference>
<dbReference type="OrthoDB" id="1492555at2"/>
<protein>
    <submittedName>
        <fullName evidence="2">Uncharacterized protein (DUF697 family)</fullName>
    </submittedName>
</protein>
<reference evidence="2 3" key="1">
    <citation type="submission" date="2018-10" db="EMBL/GenBank/DDBJ databases">
        <title>Genomic Encyclopedia of Archaeal and Bacterial Type Strains, Phase II (KMG-II): from individual species to whole genera.</title>
        <authorList>
            <person name="Goeker M."/>
        </authorList>
    </citation>
    <scope>NUCLEOTIDE SEQUENCE [LARGE SCALE GENOMIC DNA]</scope>
    <source>
        <strain evidence="2 3">DSM 18602</strain>
    </source>
</reference>
<gene>
    <name evidence="2" type="ORF">BDD43_6043</name>
</gene>
<evidence type="ECO:0000313" key="3">
    <source>
        <dbReference type="Proteomes" id="UP000268007"/>
    </source>
</evidence>
<keyword evidence="1" id="KW-1133">Transmembrane helix</keyword>